<protein>
    <recommendedName>
        <fullName evidence="1">Endospore appendages core domain-containing protein</fullName>
    </recommendedName>
</protein>
<reference evidence="3" key="1">
    <citation type="submission" date="2016-11" db="EMBL/GenBank/DDBJ databases">
        <authorList>
            <person name="Varghese N."/>
            <person name="Submissions S."/>
        </authorList>
    </citation>
    <scope>NUCLEOTIDE SEQUENCE [LARGE SCALE GENOMIC DNA]</scope>
    <source>
        <strain evidence="3">CGMCC 1.6496</strain>
    </source>
</reference>
<dbReference type="OrthoDB" id="2970965at2"/>
<dbReference type="AlphaFoldDB" id="A0A1M5X814"/>
<feature type="domain" description="Endospore appendages core" evidence="1">
    <location>
        <begin position="22"/>
        <end position="127"/>
    </location>
</feature>
<dbReference type="InterPro" id="IPR025055">
    <property type="entry name" value="Ena_core"/>
</dbReference>
<sequence>MTCNFSAKDAACIGSREDRSTAELLKTNLCLPLRQPCDDILRIIFISGALPIINGIFTISNTSLDCVMTVEVTDANGAAVGYTILSQSSIAISVESLTLIQLSCTGETGPDPSIFCSGAFEANLNYCVSC</sequence>
<dbReference type="Proteomes" id="UP000184079">
    <property type="component" value="Unassembled WGS sequence"/>
</dbReference>
<dbReference type="RefSeq" id="WP_073012967.1">
    <property type="nucleotide sequence ID" value="NZ_FQXD01000022.1"/>
</dbReference>
<keyword evidence="3" id="KW-1185">Reference proteome</keyword>
<proteinExistence type="predicted"/>
<accession>A0A1M5X814</accession>
<evidence type="ECO:0000313" key="2">
    <source>
        <dbReference type="EMBL" id="SHH95916.1"/>
    </source>
</evidence>
<dbReference type="EMBL" id="FQXD01000022">
    <property type="protein sequence ID" value="SHH95916.1"/>
    <property type="molecule type" value="Genomic_DNA"/>
</dbReference>
<organism evidence="2 3">
    <name type="scientific">Virgibacillus chiguensis</name>
    <dbReference type="NCBI Taxonomy" id="411959"/>
    <lineage>
        <taxon>Bacteria</taxon>
        <taxon>Bacillati</taxon>
        <taxon>Bacillota</taxon>
        <taxon>Bacilli</taxon>
        <taxon>Bacillales</taxon>
        <taxon>Bacillaceae</taxon>
        <taxon>Virgibacillus</taxon>
    </lineage>
</organism>
<evidence type="ECO:0000313" key="3">
    <source>
        <dbReference type="Proteomes" id="UP000184079"/>
    </source>
</evidence>
<dbReference type="Pfam" id="PF13157">
    <property type="entry name" value="Enas"/>
    <property type="match status" value="1"/>
</dbReference>
<evidence type="ECO:0000259" key="1">
    <source>
        <dbReference type="Pfam" id="PF13157"/>
    </source>
</evidence>
<name>A0A1M5X814_9BACI</name>
<gene>
    <name evidence="2" type="ORF">SAMN05421807_12244</name>
</gene>